<dbReference type="Proteomes" id="UP001171111">
    <property type="component" value="Unassembled WGS sequence"/>
</dbReference>
<organism evidence="1 2">
    <name type="scientific">Campylobacter magnus</name>
    <dbReference type="NCBI Taxonomy" id="3026462"/>
    <lineage>
        <taxon>Bacteria</taxon>
        <taxon>Pseudomonadati</taxon>
        <taxon>Campylobacterota</taxon>
        <taxon>Epsilonproteobacteria</taxon>
        <taxon>Campylobacterales</taxon>
        <taxon>Campylobacteraceae</taxon>
        <taxon>Campylobacter</taxon>
    </lineage>
</organism>
<name>A0ABT8T847_9BACT</name>
<dbReference type="EMBL" id="JAULJQ010000009">
    <property type="protein sequence ID" value="MDO2409909.1"/>
    <property type="molecule type" value="Genomic_DNA"/>
</dbReference>
<evidence type="ECO:0000313" key="2">
    <source>
        <dbReference type="Proteomes" id="UP001171111"/>
    </source>
</evidence>
<reference evidence="1 2" key="1">
    <citation type="submission" date="2023-06" db="EMBL/GenBank/DDBJ databases">
        <title>Campylobacter magnum sp. nov., isolated from cecal contents of domestic pigs (Sus scrofa domesticus).</title>
        <authorList>
            <person name="Papic B."/>
            <person name="Gruntar I."/>
        </authorList>
    </citation>
    <scope>NUCLEOTIDE SEQUENCE [LARGE SCALE GENOMIC DNA]</scope>
    <source>
        <strain evidence="2">34484-21</strain>
    </source>
</reference>
<proteinExistence type="predicted"/>
<sequence>MLILKNVYKKKSDLKAKEIEPLLDGLVWLKEFRVSNRNAISALNTILGNENLDRVKGAKSVHVNFFTHKKTVFDVIMDSLDEIIRILELNDSEIEFTWDTSAKYFESLIRIAIIAKID</sequence>
<gene>
    <name evidence="1" type="ORF">Q2362_07360</name>
</gene>
<accession>A0ABT8T847</accession>
<protein>
    <submittedName>
        <fullName evidence="1">Uncharacterized protein</fullName>
    </submittedName>
</protein>
<keyword evidence="2" id="KW-1185">Reference proteome</keyword>
<dbReference type="RefSeq" id="WP_302244682.1">
    <property type="nucleotide sequence ID" value="NZ_JAULJQ010000009.1"/>
</dbReference>
<evidence type="ECO:0000313" key="1">
    <source>
        <dbReference type="EMBL" id="MDO2409909.1"/>
    </source>
</evidence>
<comment type="caution">
    <text evidence="1">The sequence shown here is derived from an EMBL/GenBank/DDBJ whole genome shotgun (WGS) entry which is preliminary data.</text>
</comment>